<protein>
    <submittedName>
        <fullName evidence="2">Uncharacterized protein</fullName>
    </submittedName>
</protein>
<keyword evidence="1" id="KW-0472">Membrane</keyword>
<dbReference type="KEGG" id="cate:C2869_01265"/>
<evidence type="ECO:0000313" key="2">
    <source>
        <dbReference type="EMBL" id="AWB65155.1"/>
    </source>
</evidence>
<evidence type="ECO:0000256" key="1">
    <source>
        <dbReference type="SAM" id="Phobius"/>
    </source>
</evidence>
<proteinExistence type="predicted"/>
<dbReference type="EMBL" id="CP026604">
    <property type="protein sequence ID" value="AWB65155.1"/>
    <property type="molecule type" value="Genomic_DNA"/>
</dbReference>
<reference evidence="2 3" key="1">
    <citation type="submission" date="2018-01" db="EMBL/GenBank/DDBJ databases">
        <title>Genome sequence of a Cantenovulum-like bacteria.</title>
        <authorList>
            <person name="Tan W.R."/>
            <person name="Lau N.-S."/>
            <person name="Go F."/>
            <person name="Amirul A.-A.A."/>
        </authorList>
    </citation>
    <scope>NUCLEOTIDE SEQUENCE [LARGE SCALE GENOMIC DNA]</scope>
    <source>
        <strain evidence="2 3">CCB-QB4</strain>
    </source>
</reference>
<keyword evidence="1" id="KW-1133">Transmembrane helix</keyword>
<dbReference type="AlphaFoldDB" id="A0A2S0VLU4"/>
<gene>
    <name evidence="2" type="ORF">C2869_01265</name>
</gene>
<feature type="transmembrane region" description="Helical" evidence="1">
    <location>
        <begin position="52"/>
        <end position="75"/>
    </location>
</feature>
<dbReference type="Proteomes" id="UP000244441">
    <property type="component" value="Chromosome"/>
</dbReference>
<accession>A0A2S0VLU4</accession>
<dbReference type="OrthoDB" id="6401472at2"/>
<organism evidence="2 3">
    <name type="scientific">Saccharobesus litoralis</name>
    <dbReference type="NCBI Taxonomy" id="2172099"/>
    <lineage>
        <taxon>Bacteria</taxon>
        <taxon>Pseudomonadati</taxon>
        <taxon>Pseudomonadota</taxon>
        <taxon>Gammaproteobacteria</taxon>
        <taxon>Alteromonadales</taxon>
        <taxon>Alteromonadaceae</taxon>
        <taxon>Saccharobesus</taxon>
    </lineage>
</organism>
<sequence length="122" mass="13536">MSAGITTLEFSFLSKNHELSITIYFVLVALIVLFGISYLTSKRKPLINLFKILLTYSMISAVFVGLLLPIGQLLAYFIDNGFNITSWLNLYGKWALIQFISGVGFALVAIASFYGLQRNVGT</sequence>
<dbReference type="RefSeq" id="WP_108601232.1">
    <property type="nucleotide sequence ID" value="NZ_CP026604.1"/>
</dbReference>
<name>A0A2S0VLU4_9ALTE</name>
<feature type="transmembrane region" description="Helical" evidence="1">
    <location>
        <begin position="95"/>
        <end position="116"/>
    </location>
</feature>
<keyword evidence="1" id="KW-0812">Transmembrane</keyword>
<keyword evidence="3" id="KW-1185">Reference proteome</keyword>
<feature type="transmembrane region" description="Helical" evidence="1">
    <location>
        <begin position="21"/>
        <end position="40"/>
    </location>
</feature>
<evidence type="ECO:0000313" key="3">
    <source>
        <dbReference type="Proteomes" id="UP000244441"/>
    </source>
</evidence>